<dbReference type="NCBIfam" id="TIGR01141">
    <property type="entry name" value="hisC"/>
    <property type="match status" value="1"/>
</dbReference>
<dbReference type="InterPro" id="IPR004839">
    <property type="entry name" value="Aminotransferase_I/II_large"/>
</dbReference>
<comment type="subunit">
    <text evidence="2 7">Homodimer.</text>
</comment>
<dbReference type="Proteomes" id="UP000051888">
    <property type="component" value="Unassembled WGS sequence"/>
</dbReference>
<feature type="modified residue" description="N6-(pyridoxal phosphate)lysine" evidence="7">
    <location>
        <position position="220"/>
    </location>
</feature>
<evidence type="ECO:0000256" key="1">
    <source>
        <dbReference type="ARBA" id="ARBA00001933"/>
    </source>
</evidence>
<feature type="domain" description="Aminotransferase class I/classII large" evidence="8">
    <location>
        <begin position="30"/>
        <end position="353"/>
    </location>
</feature>
<name>A0A0Q3WUR0_9BACI</name>
<dbReference type="CDD" id="cd00609">
    <property type="entry name" value="AAT_like"/>
    <property type="match status" value="1"/>
</dbReference>
<dbReference type="InterPro" id="IPR050106">
    <property type="entry name" value="HistidinolP_aminotransfase"/>
</dbReference>
<accession>A0A0Q3WUR0</accession>
<dbReference type="Gene3D" id="3.40.640.10">
    <property type="entry name" value="Type I PLP-dependent aspartate aminotransferase-like (Major domain)"/>
    <property type="match status" value="1"/>
</dbReference>
<evidence type="ECO:0000256" key="3">
    <source>
        <dbReference type="ARBA" id="ARBA00022576"/>
    </source>
</evidence>
<comment type="pathway">
    <text evidence="7">Amino-acid biosynthesis; L-histidine biosynthesis; L-histidine from 5-phospho-alpha-D-ribose 1-diphosphate: step 7/9.</text>
</comment>
<evidence type="ECO:0000256" key="7">
    <source>
        <dbReference type="HAMAP-Rule" id="MF_01023"/>
    </source>
</evidence>
<dbReference type="InterPro" id="IPR015422">
    <property type="entry name" value="PyrdxlP-dep_Trfase_small"/>
</dbReference>
<dbReference type="PANTHER" id="PTHR43643:SF3">
    <property type="entry name" value="HISTIDINOL-PHOSPHATE AMINOTRANSFERASE"/>
    <property type="match status" value="1"/>
</dbReference>
<comment type="cofactor">
    <cofactor evidence="1 7">
        <name>pyridoxal 5'-phosphate</name>
        <dbReference type="ChEBI" id="CHEBI:597326"/>
    </cofactor>
</comment>
<dbReference type="STRING" id="157838.AN964_02460"/>
<keyword evidence="10" id="KW-1185">Reference proteome</keyword>
<dbReference type="Pfam" id="PF00155">
    <property type="entry name" value="Aminotran_1_2"/>
    <property type="match status" value="1"/>
</dbReference>
<keyword evidence="7" id="KW-0028">Amino-acid biosynthesis</keyword>
<gene>
    <name evidence="7" type="primary">hisC</name>
    <name evidence="9" type="ORF">AN964_02460</name>
</gene>
<evidence type="ECO:0000259" key="8">
    <source>
        <dbReference type="Pfam" id="PF00155"/>
    </source>
</evidence>
<keyword evidence="5 7" id="KW-0663">Pyridoxal phosphate</keyword>
<sequence length="366" mass="41024">MKWKEQMHQLHAYQPGKSVAEVKTHNTQNPIIKLASNENPYGHSLKVDKALKEFGGSLNIYPDGKASKLRAETASLLEVDPNQLIFTNGTDELIQIISRALIQPGKNTVMAAPTFSQYKHNAVLEGGEVREIPLVDGLHDLDRMLLAIDRNTTVVWVCNPNNPTGTYIASDELSTFLRKVPNDVFVVLDEAYFEYVEQPGNTIELLKDFSNVMITRTFSKIYGLASLRVGYGISSVNIIQKLEAARPPFNTNVLGQMAAAAAISDQEFVKECFRKNADEREKYYAFCLDNGLKVYPSEGNFVLIDFKWDGDEVSQFLLEQGLIVRSGKQLGFPTCVRVTIGLAEQNERVRDAIKEFIKERSLNGKQ</sequence>
<dbReference type="OrthoDB" id="9813612at2"/>
<comment type="caution">
    <text evidence="9">The sequence shown here is derived from an EMBL/GenBank/DDBJ whole genome shotgun (WGS) entry which is preliminary data.</text>
</comment>
<keyword evidence="4 7" id="KW-0808">Transferase</keyword>
<dbReference type="AlphaFoldDB" id="A0A0Q3WUR0"/>
<dbReference type="HAMAP" id="MF_01023">
    <property type="entry name" value="HisC_aminotrans_2"/>
    <property type="match status" value="1"/>
</dbReference>
<dbReference type="SUPFAM" id="SSF53383">
    <property type="entry name" value="PLP-dependent transferases"/>
    <property type="match status" value="1"/>
</dbReference>
<dbReference type="EC" id="2.6.1.9" evidence="7"/>
<proteinExistence type="inferred from homology"/>
<dbReference type="GO" id="GO:0030170">
    <property type="term" value="F:pyridoxal phosphate binding"/>
    <property type="evidence" value="ECO:0007669"/>
    <property type="project" value="InterPro"/>
</dbReference>
<comment type="similarity">
    <text evidence="7">Belongs to the class-II pyridoxal-phosphate-dependent aminotransferase family. Histidinol-phosphate aminotransferase subfamily.</text>
</comment>
<evidence type="ECO:0000313" key="9">
    <source>
        <dbReference type="EMBL" id="KQL52509.1"/>
    </source>
</evidence>
<dbReference type="EMBL" id="LJJC01000004">
    <property type="protein sequence ID" value="KQL52509.1"/>
    <property type="molecule type" value="Genomic_DNA"/>
</dbReference>
<evidence type="ECO:0000256" key="4">
    <source>
        <dbReference type="ARBA" id="ARBA00022679"/>
    </source>
</evidence>
<dbReference type="InterPro" id="IPR005861">
    <property type="entry name" value="HisP_aminotrans"/>
</dbReference>
<dbReference type="GO" id="GO:0004400">
    <property type="term" value="F:histidinol-phosphate transaminase activity"/>
    <property type="evidence" value="ECO:0007669"/>
    <property type="project" value="UniProtKB-UniRule"/>
</dbReference>
<dbReference type="InterPro" id="IPR015421">
    <property type="entry name" value="PyrdxlP-dep_Trfase_major"/>
</dbReference>
<evidence type="ECO:0000313" key="10">
    <source>
        <dbReference type="Proteomes" id="UP000051888"/>
    </source>
</evidence>
<keyword evidence="6 7" id="KW-0368">Histidine biosynthesis</keyword>
<dbReference type="RefSeq" id="WP_055738200.1">
    <property type="nucleotide sequence ID" value="NZ_JAAIWL010000029.1"/>
</dbReference>
<dbReference type="GO" id="GO:0000105">
    <property type="term" value="P:L-histidine biosynthetic process"/>
    <property type="evidence" value="ECO:0007669"/>
    <property type="project" value="UniProtKB-UniRule"/>
</dbReference>
<evidence type="ECO:0000256" key="5">
    <source>
        <dbReference type="ARBA" id="ARBA00022898"/>
    </source>
</evidence>
<evidence type="ECO:0000256" key="6">
    <source>
        <dbReference type="ARBA" id="ARBA00023102"/>
    </source>
</evidence>
<organism evidence="9 10">
    <name type="scientific">Heyndrickxia shackletonii</name>
    <dbReference type="NCBI Taxonomy" id="157838"/>
    <lineage>
        <taxon>Bacteria</taxon>
        <taxon>Bacillati</taxon>
        <taxon>Bacillota</taxon>
        <taxon>Bacilli</taxon>
        <taxon>Bacillales</taxon>
        <taxon>Bacillaceae</taxon>
        <taxon>Heyndrickxia</taxon>
    </lineage>
</organism>
<protein>
    <recommendedName>
        <fullName evidence="7">Histidinol-phosphate aminotransferase</fullName>
        <ecNumber evidence="7">2.6.1.9</ecNumber>
    </recommendedName>
    <alternativeName>
        <fullName evidence="7">Imidazole acetol-phosphate transaminase</fullName>
    </alternativeName>
</protein>
<dbReference type="InterPro" id="IPR015424">
    <property type="entry name" value="PyrdxlP-dep_Trfase"/>
</dbReference>
<evidence type="ECO:0000256" key="2">
    <source>
        <dbReference type="ARBA" id="ARBA00011738"/>
    </source>
</evidence>
<dbReference type="UniPathway" id="UPA00031">
    <property type="reaction ID" value="UER00012"/>
</dbReference>
<reference evidence="9 10" key="1">
    <citation type="submission" date="2015-09" db="EMBL/GenBank/DDBJ databases">
        <title>Genome sequencing project for genomic taxonomy and phylogenomics of Bacillus-like bacteria.</title>
        <authorList>
            <person name="Liu B."/>
            <person name="Wang J."/>
            <person name="Zhu Y."/>
            <person name="Liu G."/>
            <person name="Chen Q."/>
            <person name="Chen Z."/>
            <person name="Lan J."/>
            <person name="Che J."/>
            <person name="Ge C."/>
            <person name="Shi H."/>
            <person name="Pan Z."/>
            <person name="Liu X."/>
        </authorList>
    </citation>
    <scope>NUCLEOTIDE SEQUENCE [LARGE SCALE GENOMIC DNA]</scope>
    <source>
        <strain evidence="9 10">LMG 18435</strain>
    </source>
</reference>
<dbReference type="Gene3D" id="3.90.1150.10">
    <property type="entry name" value="Aspartate Aminotransferase, domain 1"/>
    <property type="match status" value="1"/>
</dbReference>
<comment type="catalytic activity">
    <reaction evidence="7">
        <text>L-histidinol phosphate + 2-oxoglutarate = 3-(imidazol-4-yl)-2-oxopropyl phosphate + L-glutamate</text>
        <dbReference type="Rhea" id="RHEA:23744"/>
        <dbReference type="ChEBI" id="CHEBI:16810"/>
        <dbReference type="ChEBI" id="CHEBI:29985"/>
        <dbReference type="ChEBI" id="CHEBI:57766"/>
        <dbReference type="ChEBI" id="CHEBI:57980"/>
        <dbReference type="EC" id="2.6.1.9"/>
    </reaction>
</comment>
<keyword evidence="3 7" id="KW-0032">Aminotransferase</keyword>
<dbReference type="PATRIC" id="fig|157838.3.peg.546"/>
<dbReference type="PANTHER" id="PTHR43643">
    <property type="entry name" value="HISTIDINOL-PHOSPHATE AMINOTRANSFERASE 2"/>
    <property type="match status" value="1"/>
</dbReference>